<organism evidence="2 3">
    <name type="scientific">Plakobranchus ocellatus</name>
    <dbReference type="NCBI Taxonomy" id="259542"/>
    <lineage>
        <taxon>Eukaryota</taxon>
        <taxon>Metazoa</taxon>
        <taxon>Spiralia</taxon>
        <taxon>Lophotrochozoa</taxon>
        <taxon>Mollusca</taxon>
        <taxon>Gastropoda</taxon>
        <taxon>Heterobranchia</taxon>
        <taxon>Euthyneura</taxon>
        <taxon>Panpulmonata</taxon>
        <taxon>Sacoglossa</taxon>
        <taxon>Placobranchoidea</taxon>
        <taxon>Plakobranchidae</taxon>
        <taxon>Plakobranchus</taxon>
    </lineage>
</organism>
<dbReference type="AlphaFoldDB" id="A0AAV3YD25"/>
<feature type="chain" id="PRO_5043898643" description="Secreted protein" evidence="1">
    <location>
        <begin position="20"/>
        <end position="94"/>
    </location>
</feature>
<feature type="signal peptide" evidence="1">
    <location>
        <begin position="1"/>
        <end position="19"/>
    </location>
</feature>
<reference evidence="2 3" key="1">
    <citation type="journal article" date="2021" name="Elife">
        <title>Chloroplast acquisition without the gene transfer in kleptoplastic sea slugs, Plakobranchus ocellatus.</title>
        <authorList>
            <person name="Maeda T."/>
            <person name="Takahashi S."/>
            <person name="Yoshida T."/>
            <person name="Shimamura S."/>
            <person name="Takaki Y."/>
            <person name="Nagai Y."/>
            <person name="Toyoda A."/>
            <person name="Suzuki Y."/>
            <person name="Arimoto A."/>
            <person name="Ishii H."/>
            <person name="Satoh N."/>
            <person name="Nishiyama T."/>
            <person name="Hasebe M."/>
            <person name="Maruyama T."/>
            <person name="Minagawa J."/>
            <person name="Obokata J."/>
            <person name="Shigenobu S."/>
        </authorList>
    </citation>
    <scope>NUCLEOTIDE SEQUENCE [LARGE SCALE GENOMIC DNA]</scope>
</reference>
<dbReference type="EMBL" id="BLXT01001388">
    <property type="protein sequence ID" value="GFN85220.1"/>
    <property type="molecule type" value="Genomic_DNA"/>
</dbReference>
<keyword evidence="3" id="KW-1185">Reference proteome</keyword>
<evidence type="ECO:0000256" key="1">
    <source>
        <dbReference type="SAM" id="SignalP"/>
    </source>
</evidence>
<evidence type="ECO:0000313" key="2">
    <source>
        <dbReference type="EMBL" id="GFN85220.1"/>
    </source>
</evidence>
<sequence>MASKMYVAVICVLVCTVICIGCRKDGPLCQHGRNIRFRYTKMCLGQRCENGKWVTVKRECSYRRICYPHLQALAFNNTKYRCNTKGHEVRWVPI</sequence>
<keyword evidence="1" id="KW-0732">Signal</keyword>
<protein>
    <recommendedName>
        <fullName evidence="4">Secreted protein</fullName>
    </recommendedName>
</protein>
<evidence type="ECO:0000313" key="3">
    <source>
        <dbReference type="Proteomes" id="UP000735302"/>
    </source>
</evidence>
<dbReference type="Proteomes" id="UP000735302">
    <property type="component" value="Unassembled WGS sequence"/>
</dbReference>
<accession>A0AAV3YD25</accession>
<proteinExistence type="predicted"/>
<evidence type="ECO:0008006" key="4">
    <source>
        <dbReference type="Google" id="ProtNLM"/>
    </source>
</evidence>
<comment type="caution">
    <text evidence="2">The sequence shown here is derived from an EMBL/GenBank/DDBJ whole genome shotgun (WGS) entry which is preliminary data.</text>
</comment>
<gene>
    <name evidence="2" type="ORF">PoB_001172600</name>
</gene>
<name>A0AAV3YD25_9GAST</name>